<accession>A0ABM4FYC0</accession>
<keyword evidence="5" id="KW-1133">Transmembrane helix</keyword>
<evidence type="ECO:0000256" key="3">
    <source>
        <dbReference type="ARBA" id="ARBA00022833"/>
    </source>
</evidence>
<dbReference type="PROSITE" id="PS00518">
    <property type="entry name" value="ZF_RING_1"/>
    <property type="match status" value="1"/>
</dbReference>
<feature type="transmembrane region" description="Helical" evidence="5">
    <location>
        <begin position="159"/>
        <end position="183"/>
    </location>
</feature>
<dbReference type="InterPro" id="IPR013083">
    <property type="entry name" value="Znf_RING/FYVE/PHD"/>
</dbReference>
<proteinExistence type="predicted"/>
<keyword evidence="1" id="KW-0479">Metal-binding</keyword>
<dbReference type="InterPro" id="IPR017907">
    <property type="entry name" value="Znf_RING_CS"/>
</dbReference>
<dbReference type="Proteomes" id="UP001652627">
    <property type="component" value="Chromosome 32"/>
</dbReference>
<feature type="domain" description="RING-type" evidence="6">
    <location>
        <begin position="21"/>
        <end position="68"/>
    </location>
</feature>
<evidence type="ECO:0000313" key="7">
    <source>
        <dbReference type="Proteomes" id="UP001652627"/>
    </source>
</evidence>
<gene>
    <name evidence="8" type="primary">RNF225</name>
</gene>
<dbReference type="GeneID" id="136994736"/>
<dbReference type="SUPFAM" id="SSF57850">
    <property type="entry name" value="RING/U-box"/>
    <property type="match status" value="1"/>
</dbReference>
<keyword evidence="7" id="KW-1185">Reference proteome</keyword>
<keyword evidence="2 4" id="KW-0863">Zinc-finger</keyword>
<evidence type="ECO:0000256" key="2">
    <source>
        <dbReference type="ARBA" id="ARBA00022771"/>
    </source>
</evidence>
<dbReference type="InterPro" id="IPR027370">
    <property type="entry name" value="Znf-RING_euk"/>
</dbReference>
<evidence type="ECO:0000256" key="4">
    <source>
        <dbReference type="PROSITE-ProRule" id="PRU00175"/>
    </source>
</evidence>
<keyword evidence="5" id="KW-0812">Transmembrane</keyword>
<organism evidence="7 8">
    <name type="scientific">Apteryx mantelli</name>
    <name type="common">North Island brown kiwi</name>
    <dbReference type="NCBI Taxonomy" id="2696672"/>
    <lineage>
        <taxon>Eukaryota</taxon>
        <taxon>Metazoa</taxon>
        <taxon>Chordata</taxon>
        <taxon>Craniata</taxon>
        <taxon>Vertebrata</taxon>
        <taxon>Euteleostomi</taxon>
        <taxon>Archelosauria</taxon>
        <taxon>Archosauria</taxon>
        <taxon>Dinosauria</taxon>
        <taxon>Saurischia</taxon>
        <taxon>Theropoda</taxon>
        <taxon>Coelurosauria</taxon>
        <taxon>Aves</taxon>
        <taxon>Palaeognathae</taxon>
        <taxon>Apterygiformes</taxon>
        <taxon>Apterygidae</taxon>
        <taxon>Apteryx</taxon>
    </lineage>
</organism>
<protein>
    <submittedName>
        <fullName evidence="8">RING finger protein 225</fullName>
    </submittedName>
</protein>
<dbReference type="RefSeq" id="XP_067169945.1">
    <property type="nucleotide sequence ID" value="XM_067313844.1"/>
</dbReference>
<keyword evidence="3" id="KW-0862">Zinc</keyword>
<evidence type="ECO:0000256" key="1">
    <source>
        <dbReference type="ARBA" id="ARBA00022723"/>
    </source>
</evidence>
<reference evidence="8" key="1">
    <citation type="submission" date="2025-08" db="UniProtKB">
        <authorList>
            <consortium name="RefSeq"/>
        </authorList>
    </citation>
    <scope>IDENTIFICATION</scope>
    <source>
        <tissue evidence="8">Blood</tissue>
    </source>
</reference>
<evidence type="ECO:0000259" key="6">
    <source>
        <dbReference type="PROSITE" id="PS50089"/>
    </source>
</evidence>
<dbReference type="Gene3D" id="3.30.40.10">
    <property type="entry name" value="Zinc/RING finger domain, C3HC4 (zinc finger)"/>
    <property type="match status" value="1"/>
</dbReference>
<name>A0ABM4FYC0_9AVES</name>
<sequence>MTCSAAGNSLAGESEGSALDCIICFTRYDRVFKVPKALACGHTFCLECLARLSVAAAAATTLLCPVCRRPTALPRRRGLPALPTRSDLLALLPADVPAAPGSVRFSRPRGLLYVAAPSLKPDQVPTVTLSLEVGQPQPPSPPRRRGWPWPLRRRPLCKAAALACSLVVVGGLALCSVFLFFLLPAACGAGVPAANGTCQGQPWGPLYDEPDATVTPPAEGDARAAEAAGGGWFSGVVVALRGPAPLQP</sequence>
<evidence type="ECO:0000256" key="5">
    <source>
        <dbReference type="SAM" id="Phobius"/>
    </source>
</evidence>
<evidence type="ECO:0000313" key="8">
    <source>
        <dbReference type="RefSeq" id="XP_067169945.1"/>
    </source>
</evidence>
<dbReference type="InterPro" id="IPR051435">
    <property type="entry name" value="RING_finger_E3_ubiq-ligases"/>
</dbReference>
<dbReference type="Pfam" id="PF13445">
    <property type="entry name" value="zf-RING_UBOX"/>
    <property type="match status" value="1"/>
</dbReference>
<keyword evidence="5" id="KW-0472">Membrane</keyword>
<dbReference type="PANTHER" id="PTHR22791:SF1">
    <property type="entry name" value="RING FINGER PROTEIN 225"/>
    <property type="match status" value="1"/>
</dbReference>
<dbReference type="InterPro" id="IPR001841">
    <property type="entry name" value="Znf_RING"/>
</dbReference>
<dbReference type="SMART" id="SM00184">
    <property type="entry name" value="RING"/>
    <property type="match status" value="1"/>
</dbReference>
<dbReference type="PANTHER" id="PTHR22791">
    <property type="entry name" value="RING-TYPE DOMAIN-CONTAINING PROTEIN"/>
    <property type="match status" value="1"/>
</dbReference>
<dbReference type="PROSITE" id="PS50089">
    <property type="entry name" value="ZF_RING_2"/>
    <property type="match status" value="1"/>
</dbReference>